<dbReference type="InterPro" id="IPR051533">
    <property type="entry name" value="WaaL-like"/>
</dbReference>
<organism evidence="2 3">
    <name type="scientific">Amycolatopsis tucumanensis</name>
    <dbReference type="NCBI Taxonomy" id="401106"/>
    <lineage>
        <taxon>Bacteria</taxon>
        <taxon>Bacillati</taxon>
        <taxon>Actinomycetota</taxon>
        <taxon>Actinomycetes</taxon>
        <taxon>Pseudonocardiales</taxon>
        <taxon>Pseudonocardiaceae</taxon>
        <taxon>Amycolatopsis</taxon>
    </lineage>
</organism>
<dbReference type="Proteomes" id="UP001501624">
    <property type="component" value="Unassembled WGS sequence"/>
</dbReference>
<feature type="transmembrane region" description="Helical" evidence="1">
    <location>
        <begin position="25"/>
        <end position="47"/>
    </location>
</feature>
<feature type="transmembrane region" description="Helical" evidence="1">
    <location>
        <begin position="139"/>
        <end position="161"/>
    </location>
</feature>
<gene>
    <name evidence="2" type="ORF">GCM10022380_28550</name>
</gene>
<sequence length="407" mass="43514">MSLTGIRPWTLDEDDVARGPRTFRILGAIWALLIFNTLATQGVSALIPIPRPVTQALTMSAVGIAFALALILNPRLKIRPSAFLVLLSLLLVASFASSVRMESGLGSLFRCARLGLFVGTLWLISPWMNGSIWFVRQHIRVLTALLVSVAVGLVISPGLAMPELNDGRLTGVLWPLTPTQIGQYAAIAAGLAVLLWINKLTDTRSVVMVAGPAIVLLVLTHTRTATLGLVAGLVIAMLSMWLTSGRARKAFAWGIAVAGIGAVLLGPLLQTWVLRGQDAENFGNLTGRAKVWERLLATPRTWFEEIFGTGLSNKSFDGLPIDNSWLAIYHEQGYLGATIVVLFLVTLVVVAIARPPSPGRACALFLITYCLAASYTEAGLGDASPYLLHLAVAAGLLAGTPQRTVPR</sequence>
<evidence type="ECO:0000313" key="2">
    <source>
        <dbReference type="EMBL" id="GAA3809170.1"/>
    </source>
</evidence>
<keyword evidence="3" id="KW-1185">Reference proteome</keyword>
<protein>
    <submittedName>
        <fullName evidence="2">Membrane protein</fullName>
    </submittedName>
</protein>
<feature type="transmembrane region" description="Helical" evidence="1">
    <location>
        <begin position="53"/>
        <end position="71"/>
    </location>
</feature>
<reference evidence="3" key="1">
    <citation type="journal article" date="2019" name="Int. J. Syst. Evol. Microbiol.">
        <title>The Global Catalogue of Microorganisms (GCM) 10K type strain sequencing project: providing services to taxonomists for standard genome sequencing and annotation.</title>
        <authorList>
            <consortium name="The Broad Institute Genomics Platform"/>
            <consortium name="The Broad Institute Genome Sequencing Center for Infectious Disease"/>
            <person name="Wu L."/>
            <person name="Ma J."/>
        </authorList>
    </citation>
    <scope>NUCLEOTIDE SEQUENCE [LARGE SCALE GENOMIC DNA]</scope>
    <source>
        <strain evidence="3">JCM 17017</strain>
    </source>
</reference>
<feature type="transmembrane region" description="Helical" evidence="1">
    <location>
        <begin position="205"/>
        <end position="221"/>
    </location>
</feature>
<feature type="transmembrane region" description="Helical" evidence="1">
    <location>
        <begin position="83"/>
        <end position="101"/>
    </location>
</feature>
<name>A0ABP7I3S1_9PSEU</name>
<dbReference type="RefSeq" id="WP_237336189.1">
    <property type="nucleotide sequence ID" value="NZ_BAABCM010000003.1"/>
</dbReference>
<dbReference type="PANTHER" id="PTHR37422">
    <property type="entry name" value="TEICHURONIC ACID BIOSYNTHESIS PROTEIN TUAE"/>
    <property type="match status" value="1"/>
</dbReference>
<keyword evidence="1" id="KW-0472">Membrane</keyword>
<evidence type="ECO:0000313" key="3">
    <source>
        <dbReference type="Proteomes" id="UP001501624"/>
    </source>
</evidence>
<feature type="transmembrane region" description="Helical" evidence="1">
    <location>
        <begin position="107"/>
        <end position="127"/>
    </location>
</feature>
<accession>A0ABP7I3S1</accession>
<feature type="transmembrane region" description="Helical" evidence="1">
    <location>
        <begin position="250"/>
        <end position="269"/>
    </location>
</feature>
<keyword evidence="1" id="KW-0812">Transmembrane</keyword>
<dbReference type="PANTHER" id="PTHR37422:SF13">
    <property type="entry name" value="LIPOPOLYSACCHARIDE BIOSYNTHESIS PROTEIN PA4999-RELATED"/>
    <property type="match status" value="1"/>
</dbReference>
<feature type="transmembrane region" description="Helical" evidence="1">
    <location>
        <begin position="227"/>
        <end position="243"/>
    </location>
</feature>
<keyword evidence="1" id="KW-1133">Transmembrane helix</keyword>
<proteinExistence type="predicted"/>
<evidence type="ECO:0000256" key="1">
    <source>
        <dbReference type="SAM" id="Phobius"/>
    </source>
</evidence>
<comment type="caution">
    <text evidence="2">The sequence shown here is derived from an EMBL/GenBank/DDBJ whole genome shotgun (WGS) entry which is preliminary data.</text>
</comment>
<feature type="transmembrane region" description="Helical" evidence="1">
    <location>
        <begin position="334"/>
        <end position="354"/>
    </location>
</feature>
<feature type="transmembrane region" description="Helical" evidence="1">
    <location>
        <begin position="181"/>
        <end position="198"/>
    </location>
</feature>
<dbReference type="EMBL" id="BAABCM010000003">
    <property type="protein sequence ID" value="GAA3809170.1"/>
    <property type="molecule type" value="Genomic_DNA"/>
</dbReference>